<feature type="region of interest" description="Disordered" evidence="4">
    <location>
        <begin position="664"/>
        <end position="683"/>
    </location>
</feature>
<keyword evidence="2" id="KW-0813">Transport</keyword>
<proteinExistence type="predicted"/>
<feature type="compositionally biased region" description="Low complexity" evidence="4">
    <location>
        <begin position="1401"/>
        <end position="1415"/>
    </location>
</feature>
<feature type="compositionally biased region" description="Polar residues" evidence="4">
    <location>
        <begin position="502"/>
        <end position="512"/>
    </location>
</feature>
<feature type="compositionally biased region" description="Low complexity" evidence="4">
    <location>
        <begin position="612"/>
        <end position="633"/>
    </location>
</feature>
<dbReference type="Gene3D" id="2.130.10.10">
    <property type="entry name" value="YVTN repeat-like/Quinoprotein amine dehydrogenase"/>
    <property type="match status" value="1"/>
</dbReference>
<feature type="compositionally biased region" description="Basic and acidic residues" evidence="4">
    <location>
        <begin position="803"/>
        <end position="814"/>
    </location>
</feature>
<feature type="compositionally biased region" description="Low complexity" evidence="4">
    <location>
        <begin position="1052"/>
        <end position="1081"/>
    </location>
</feature>
<feature type="compositionally biased region" description="Low complexity" evidence="4">
    <location>
        <begin position="699"/>
        <end position="721"/>
    </location>
</feature>
<name>A0AAE0TLN1_9PEZI</name>
<dbReference type="PANTHER" id="PTHR23193:SF23">
    <property type="entry name" value="NUCLEAR PORE COMPLEX PROTEIN NUP153"/>
    <property type="match status" value="1"/>
</dbReference>
<feature type="compositionally biased region" description="Basic and acidic residues" evidence="4">
    <location>
        <begin position="861"/>
        <end position="871"/>
    </location>
</feature>
<reference evidence="6" key="1">
    <citation type="submission" date="2023-07" db="EMBL/GenBank/DDBJ databases">
        <title>Black Yeasts Isolated from many extreme environments.</title>
        <authorList>
            <person name="Coleine C."/>
            <person name="Stajich J.E."/>
            <person name="Selbmann L."/>
        </authorList>
    </citation>
    <scope>NUCLEOTIDE SEQUENCE</scope>
    <source>
        <strain evidence="6">CCFEE 5485</strain>
    </source>
</reference>
<protein>
    <recommendedName>
        <fullName evidence="5">Nucleoporin Nup159/Nup146 N-terminal domain-containing protein</fullName>
    </recommendedName>
</protein>
<evidence type="ECO:0000313" key="7">
    <source>
        <dbReference type="Proteomes" id="UP001274830"/>
    </source>
</evidence>
<dbReference type="InterPro" id="IPR026054">
    <property type="entry name" value="Nucleoporin"/>
</dbReference>
<feature type="compositionally biased region" description="Acidic residues" evidence="4">
    <location>
        <begin position="917"/>
        <end position="958"/>
    </location>
</feature>
<sequence>MAMSFGGGGGGAQTVQGDDLEQIDTEQLNFHSISGDDKLRLLPSPWPAEQLPPSHASLLTIASGKGLVAAAGPGTLVVAKTESVRNTFRQGKAEGEEKTKSFTPEASLPIPRVSQVAFASDESCLVIAAERGGGLAVYDTNAITSGNKDAAFQIGTNGVSVRQLLPNPNPSAETAHLFGIVLETGQLLLANLKTRELTKSGRGEVIFHDNVASACWSRLGKQIVAGRADGTAVQIDQKGEVKAEIPLPPKLPELAPSGASQMPLMSIYWLDTNDFLLVHTPPNISDGMDSDAPVDSVFHLARRENPKSQAWTFQTVIDPAPPLPFGGRLPPHYFVQRLKDWPPNLDDLLLLISTASTDVGILSKASSALGEGAPTAAFTTTNPPDTNRAGMPMAANGIDDTFALGMALDLSVSETISKPIPRDAELAESPVPLPALCVLNNEGVLRIWYIGYNESIRQKVAFPDLTVAGGPRALDAKKDASAAPSAASSTGSAPAFGAPVVSSPSPFGSTPRPTTSSGPAFGPPSTPSFGGSSAIGQKQSLWGAPPAAPSSTPQSSAPKQPTFGSSTTIAGGTGFAQVGGMGQKASPWGSGGGSTAPTSSFGQPSGIFGGNSAPQSPFAAAGAAPASNGGDAAKPTGSLFGGGKPLASFGGVGVQNTENKSPFAAFSSQQKTPGVPTQSSFASTASLGTSSFGGASTVGGPSLFGTPTPSGSSTGTFGKPSLPVSREESMQGGEEQKKSAAAPSGLFGAGAFKLGSTFTGDGSAKDDVPKPQNPGAGLFGGGFGNALGEAGIRKAGEQPATPIKEEPGTEKQTRLQDIPAAPQSNTPAGLPAKKEDDPLNYKAKRFAGDLPPMDVPGGAADTKEDKKDDPLSYKAKRFTGDVPPVDYPSAQGEVITDEKPVAGSPPIDLGNERFSEEEVPAGPEDDDEEEWSEEEDGEEDGEDEEEGGEDDEEDEESDHEVTDAKGLSAFESRMQPASPTRPDQAEESTTPATEKKAVPSFTPAGLPKGPVFAPPVHESPRSPSPVRSVTAPLAQKATFGQQSKPPMPSLFSRPSTGSQPQQQQPSQAPQGRKEQQSQQQQLPPHRIAVPAAKLAERSTSPVASMRPAEPTTGSLEDEEDARIQALLASAPEPTKDVPAFLAHQDYIGSSSQAGDLAGSIEKLFRDVNSMIDTLGLNAHWLRGFVEGHIKLKADGRRTQEDLEDDEAWTLDEIPALTHVQDEVDEMLEQGRPQNVGGLIEDIGETEQDIRGLRAKAAEMRVRIKKFSDPEQKAANAYATLPEETQTLQMEIRVGVQGVQTLLGKAEEAMSVLRAGLASSSTSAGTEQSKAVPTVEAITNTISKMTAMIERKSGDVDLLESQMRRLPGGIASLNLEEDYEDQLVSSLTGSRLLNGSGATPPSSSMSASKNARSSRMLANGDAPGMNAMFGSSRFVPGQQQQRTPPSGGMRNSRAVFSPGASRLGLSTGSVQNSAVKKRMGDVSEAEIELRRGKVGRRRGVAEALRKEVSGRNGGNARVVRLQG</sequence>
<gene>
    <name evidence="6" type="ORF">LTR78_010710</name>
</gene>
<dbReference type="GO" id="GO:0006405">
    <property type="term" value="P:RNA export from nucleus"/>
    <property type="evidence" value="ECO:0007669"/>
    <property type="project" value="TreeGrafter"/>
</dbReference>
<dbReference type="InterPro" id="IPR015943">
    <property type="entry name" value="WD40/YVTN_repeat-like_dom_sf"/>
</dbReference>
<feature type="region of interest" description="Disordered" evidence="4">
    <location>
        <begin position="484"/>
        <end position="641"/>
    </location>
</feature>
<dbReference type="GO" id="GO:0008139">
    <property type="term" value="F:nuclear localization sequence binding"/>
    <property type="evidence" value="ECO:0007669"/>
    <property type="project" value="TreeGrafter"/>
</dbReference>
<dbReference type="GO" id="GO:0006606">
    <property type="term" value="P:protein import into nucleus"/>
    <property type="evidence" value="ECO:0007669"/>
    <property type="project" value="TreeGrafter"/>
</dbReference>
<keyword evidence="3" id="KW-0539">Nucleus</keyword>
<evidence type="ECO:0000256" key="2">
    <source>
        <dbReference type="ARBA" id="ARBA00022448"/>
    </source>
</evidence>
<evidence type="ECO:0000259" key="5">
    <source>
        <dbReference type="Pfam" id="PF16755"/>
    </source>
</evidence>
<dbReference type="GO" id="GO:0017056">
    <property type="term" value="F:structural constituent of nuclear pore"/>
    <property type="evidence" value="ECO:0007669"/>
    <property type="project" value="TreeGrafter"/>
</dbReference>
<organism evidence="6 7">
    <name type="scientific">Recurvomyces mirabilis</name>
    <dbReference type="NCBI Taxonomy" id="574656"/>
    <lineage>
        <taxon>Eukaryota</taxon>
        <taxon>Fungi</taxon>
        <taxon>Dikarya</taxon>
        <taxon>Ascomycota</taxon>
        <taxon>Pezizomycotina</taxon>
        <taxon>Dothideomycetes</taxon>
        <taxon>Dothideomycetidae</taxon>
        <taxon>Mycosphaerellales</taxon>
        <taxon>Teratosphaeriaceae</taxon>
        <taxon>Recurvomyces</taxon>
    </lineage>
</organism>
<evidence type="ECO:0000313" key="6">
    <source>
        <dbReference type="EMBL" id="KAK3669405.1"/>
    </source>
</evidence>
<feature type="region of interest" description="Disordered" evidence="4">
    <location>
        <begin position="1389"/>
        <end position="1420"/>
    </location>
</feature>
<dbReference type="Proteomes" id="UP001274830">
    <property type="component" value="Unassembled WGS sequence"/>
</dbReference>
<feature type="domain" description="Nucleoporin Nup159/Nup146 N-terminal" evidence="5">
    <location>
        <begin position="52"/>
        <end position="445"/>
    </location>
</feature>
<dbReference type="Pfam" id="PF16755">
    <property type="entry name" value="Beta-prop_NUP159_NUP214"/>
    <property type="match status" value="1"/>
</dbReference>
<dbReference type="GO" id="GO:0005643">
    <property type="term" value="C:nuclear pore"/>
    <property type="evidence" value="ECO:0007669"/>
    <property type="project" value="TreeGrafter"/>
</dbReference>
<feature type="region of interest" description="Disordered" evidence="4">
    <location>
        <begin position="690"/>
        <end position="1118"/>
    </location>
</feature>
<dbReference type="SUPFAM" id="SSF117289">
    <property type="entry name" value="Nucleoporin domain"/>
    <property type="match status" value="1"/>
</dbReference>
<evidence type="ECO:0000256" key="1">
    <source>
        <dbReference type="ARBA" id="ARBA00004123"/>
    </source>
</evidence>
<dbReference type="EMBL" id="JAUTXT010000086">
    <property type="protein sequence ID" value="KAK3669405.1"/>
    <property type="molecule type" value="Genomic_DNA"/>
</dbReference>
<keyword evidence="7" id="KW-1185">Reference proteome</keyword>
<accession>A0AAE0TLN1</accession>
<dbReference type="InterPro" id="IPR039462">
    <property type="entry name" value="Nup159/Nup146_N"/>
</dbReference>
<feature type="compositionally biased region" description="Low complexity" evidence="4">
    <location>
        <begin position="549"/>
        <end position="562"/>
    </location>
</feature>
<evidence type="ECO:0000256" key="3">
    <source>
        <dbReference type="ARBA" id="ARBA00023242"/>
    </source>
</evidence>
<feature type="compositionally biased region" description="Gly residues" evidence="4">
    <location>
        <begin position="571"/>
        <end position="582"/>
    </location>
</feature>
<comment type="subcellular location">
    <subcellularLocation>
        <location evidence="1">Nucleus</location>
    </subcellularLocation>
</comment>
<feature type="compositionally biased region" description="Basic and acidic residues" evidence="4">
    <location>
        <begin position="725"/>
        <end position="738"/>
    </location>
</feature>
<feature type="compositionally biased region" description="Polar residues" evidence="4">
    <location>
        <begin position="1389"/>
        <end position="1400"/>
    </location>
</feature>
<feature type="compositionally biased region" description="Low complexity" evidence="4">
    <location>
        <begin position="484"/>
        <end position="498"/>
    </location>
</feature>
<dbReference type="PANTHER" id="PTHR23193">
    <property type="entry name" value="NUCLEAR PORE COMPLEX PROTEIN NUP"/>
    <property type="match status" value="1"/>
</dbReference>
<evidence type="ECO:0000256" key="4">
    <source>
        <dbReference type="SAM" id="MobiDB-lite"/>
    </source>
</evidence>
<comment type="caution">
    <text evidence="6">The sequence shown here is derived from an EMBL/GenBank/DDBJ whole genome shotgun (WGS) entry which is preliminary data.</text>
</comment>